<dbReference type="Proteomes" id="UP000255165">
    <property type="component" value="Unassembled WGS sequence"/>
</dbReference>
<keyword evidence="3" id="KW-1185">Reference proteome</keyword>
<name>A0A370NYV3_9BURK</name>
<feature type="compositionally biased region" description="Low complexity" evidence="1">
    <location>
        <begin position="67"/>
        <end position="76"/>
    </location>
</feature>
<organism evidence="2 3">
    <name type="scientific">Cupriavidus lacunae</name>
    <dbReference type="NCBI Taxonomy" id="2666307"/>
    <lineage>
        <taxon>Bacteria</taxon>
        <taxon>Pseudomonadati</taxon>
        <taxon>Pseudomonadota</taxon>
        <taxon>Betaproteobacteria</taxon>
        <taxon>Burkholderiales</taxon>
        <taxon>Burkholderiaceae</taxon>
        <taxon>Cupriavidus</taxon>
    </lineage>
</organism>
<accession>A0A370NYV3</accession>
<protein>
    <submittedName>
        <fullName evidence="2">Uncharacterized protein</fullName>
    </submittedName>
</protein>
<dbReference type="EMBL" id="QKWJ01000007">
    <property type="protein sequence ID" value="RDK10782.1"/>
    <property type="molecule type" value="Genomic_DNA"/>
</dbReference>
<comment type="caution">
    <text evidence="2">The sequence shown here is derived from an EMBL/GenBank/DDBJ whole genome shotgun (WGS) entry which is preliminary data.</text>
</comment>
<feature type="region of interest" description="Disordered" evidence="1">
    <location>
        <begin position="51"/>
        <end position="92"/>
    </location>
</feature>
<proteinExistence type="predicted"/>
<reference evidence="3" key="1">
    <citation type="submission" date="2018-06" db="EMBL/GenBank/DDBJ databases">
        <authorList>
            <person name="Feng T."/>
            <person name="Jeon C.O."/>
        </authorList>
    </citation>
    <scope>NUCLEOTIDE SEQUENCE [LARGE SCALE GENOMIC DNA]</scope>
    <source>
        <strain evidence="3">S23</strain>
    </source>
</reference>
<sequence>MPGAGHLFAVACRGAWTLFQERYFFGRRFSAYAGVAIISRQATQEFIMAKSQLRSSREAKKPKQPKKPSAPASPFSTVQVRGGHDDVAKKKK</sequence>
<evidence type="ECO:0000313" key="3">
    <source>
        <dbReference type="Proteomes" id="UP000255165"/>
    </source>
</evidence>
<gene>
    <name evidence="2" type="ORF">DN412_09225</name>
</gene>
<dbReference type="AlphaFoldDB" id="A0A370NYV3"/>
<evidence type="ECO:0000256" key="1">
    <source>
        <dbReference type="SAM" id="MobiDB-lite"/>
    </source>
</evidence>
<evidence type="ECO:0000313" key="2">
    <source>
        <dbReference type="EMBL" id="RDK10782.1"/>
    </source>
</evidence>
<feature type="compositionally biased region" description="Basic and acidic residues" evidence="1">
    <location>
        <begin position="82"/>
        <end position="92"/>
    </location>
</feature>